<organism evidence="4">
    <name type="scientific">Anisakis simplex</name>
    <name type="common">Herring worm</name>
    <dbReference type="NCBI Taxonomy" id="6269"/>
    <lineage>
        <taxon>Eukaryota</taxon>
        <taxon>Metazoa</taxon>
        <taxon>Ecdysozoa</taxon>
        <taxon>Nematoda</taxon>
        <taxon>Chromadorea</taxon>
        <taxon>Rhabditida</taxon>
        <taxon>Spirurina</taxon>
        <taxon>Ascaridomorpha</taxon>
        <taxon>Ascaridoidea</taxon>
        <taxon>Anisakidae</taxon>
        <taxon>Anisakis</taxon>
        <taxon>Anisakis simplex complex</taxon>
    </lineage>
</organism>
<gene>
    <name evidence="2" type="ORF">ASIM_LOCUS8921</name>
</gene>
<protein>
    <submittedName>
        <fullName evidence="2 4">Uncharacterized protein</fullName>
    </submittedName>
</protein>
<evidence type="ECO:0000313" key="2">
    <source>
        <dbReference type="EMBL" id="VDK35250.1"/>
    </source>
</evidence>
<evidence type="ECO:0000313" key="3">
    <source>
        <dbReference type="Proteomes" id="UP000267096"/>
    </source>
</evidence>
<sequence length="36" mass="3951">MRRVSLGGMSDKTASSEDEDNPSDYDDYDGQIAVII</sequence>
<evidence type="ECO:0000313" key="4">
    <source>
        <dbReference type="WBParaSite" id="ASIM_0000918301-mRNA-1"/>
    </source>
</evidence>
<feature type="compositionally biased region" description="Acidic residues" evidence="1">
    <location>
        <begin position="16"/>
        <end position="29"/>
    </location>
</feature>
<accession>A0A0M3JNE3</accession>
<feature type="region of interest" description="Disordered" evidence="1">
    <location>
        <begin position="1"/>
        <end position="30"/>
    </location>
</feature>
<keyword evidence="3" id="KW-1185">Reference proteome</keyword>
<name>A0A0M3JNE3_ANISI</name>
<dbReference type="Proteomes" id="UP000267096">
    <property type="component" value="Unassembled WGS sequence"/>
</dbReference>
<dbReference type="WBParaSite" id="ASIM_0000918301-mRNA-1">
    <property type="protein sequence ID" value="ASIM_0000918301-mRNA-1"/>
    <property type="gene ID" value="ASIM_0000918301"/>
</dbReference>
<dbReference type="AlphaFoldDB" id="A0A0M3JNE3"/>
<dbReference type="EMBL" id="UYRR01025622">
    <property type="protein sequence ID" value="VDK35250.1"/>
    <property type="molecule type" value="Genomic_DNA"/>
</dbReference>
<proteinExistence type="predicted"/>
<reference evidence="2 3" key="2">
    <citation type="submission" date="2018-11" db="EMBL/GenBank/DDBJ databases">
        <authorList>
            <consortium name="Pathogen Informatics"/>
        </authorList>
    </citation>
    <scope>NUCLEOTIDE SEQUENCE [LARGE SCALE GENOMIC DNA]</scope>
</reference>
<evidence type="ECO:0000256" key="1">
    <source>
        <dbReference type="SAM" id="MobiDB-lite"/>
    </source>
</evidence>
<reference evidence="4" key="1">
    <citation type="submission" date="2017-02" db="UniProtKB">
        <authorList>
            <consortium name="WormBaseParasite"/>
        </authorList>
    </citation>
    <scope>IDENTIFICATION</scope>
</reference>